<comment type="caution">
    <text evidence="1">The sequence shown here is derived from an EMBL/GenBank/DDBJ whole genome shotgun (WGS) entry which is preliminary data.</text>
</comment>
<proteinExistence type="predicted"/>
<name>A0ABS1QSW9_9GAMM</name>
<organism evidence="1 2">
    <name type="scientific">Zobellella iuensis</name>
    <dbReference type="NCBI Taxonomy" id="2803811"/>
    <lineage>
        <taxon>Bacteria</taxon>
        <taxon>Pseudomonadati</taxon>
        <taxon>Pseudomonadota</taxon>
        <taxon>Gammaproteobacteria</taxon>
        <taxon>Aeromonadales</taxon>
        <taxon>Aeromonadaceae</taxon>
        <taxon>Zobellella</taxon>
    </lineage>
</organism>
<sequence length="27" mass="2984">MTTAYNIEVQEAIYHAAAEPSSLVFID</sequence>
<accession>A0ABS1QSW9</accession>
<evidence type="ECO:0000313" key="1">
    <source>
        <dbReference type="EMBL" id="MBL1377965.1"/>
    </source>
</evidence>
<reference evidence="2" key="1">
    <citation type="submission" date="2021-01" db="EMBL/GenBank/DDBJ databases">
        <title>Genome public.</title>
        <authorList>
            <person name="Liu C."/>
            <person name="Sun Q."/>
        </authorList>
    </citation>
    <scope>NUCLEOTIDE SEQUENCE [LARGE SCALE GENOMIC DNA]</scope>
    <source>
        <strain evidence="2">CGMCC 1.18722</strain>
    </source>
</reference>
<gene>
    <name evidence="1" type="ORF">JKV55_11585</name>
</gene>
<keyword evidence="2" id="KW-1185">Reference proteome</keyword>
<evidence type="ECO:0000313" key="2">
    <source>
        <dbReference type="Proteomes" id="UP000638570"/>
    </source>
</evidence>
<dbReference type="Proteomes" id="UP000638570">
    <property type="component" value="Unassembled WGS sequence"/>
</dbReference>
<dbReference type="EMBL" id="JAERTZ010000025">
    <property type="protein sequence ID" value="MBL1377965.1"/>
    <property type="molecule type" value="Genomic_DNA"/>
</dbReference>
<protein>
    <submittedName>
        <fullName evidence="1">Type I toxin-antitoxin system ptaRNA1 family toxin</fullName>
    </submittedName>
</protein>